<dbReference type="InterPro" id="IPR011330">
    <property type="entry name" value="Glyco_hydro/deAcase_b/a-brl"/>
</dbReference>
<proteinExistence type="predicted"/>
<dbReference type="CDD" id="cd10922">
    <property type="entry name" value="CE4_PelA_like_C"/>
    <property type="match status" value="1"/>
</dbReference>
<evidence type="ECO:0000256" key="1">
    <source>
        <dbReference type="SAM" id="SignalP"/>
    </source>
</evidence>
<feature type="domain" description="Glycoside-hydrolase family GH114 TIM-barrel" evidence="2">
    <location>
        <begin position="49"/>
        <end position="276"/>
    </location>
</feature>
<gene>
    <name evidence="3" type="primary">pelA</name>
    <name evidence="3" type="ORF">HHA04nite_17090</name>
</gene>
<protein>
    <recommendedName>
        <fullName evidence="2">Glycoside-hydrolase family GH114 TIM-barrel domain-containing protein</fullName>
    </recommendedName>
</protein>
<dbReference type="SUPFAM" id="SSF88713">
    <property type="entry name" value="Glycoside hydrolase/deacetylase"/>
    <property type="match status" value="1"/>
</dbReference>
<dbReference type="EMBL" id="BJUS01000017">
    <property type="protein sequence ID" value="GEK73165.1"/>
    <property type="molecule type" value="Genomic_DNA"/>
</dbReference>
<comment type="caution">
    <text evidence="3">The sequence shown here is derived from an EMBL/GenBank/DDBJ whole genome shotgun (WGS) entry which is preliminary data.</text>
</comment>
<dbReference type="RefSeq" id="WP_246124671.1">
    <property type="nucleotide sequence ID" value="NZ_BJUS01000017.1"/>
</dbReference>
<dbReference type="SUPFAM" id="SSF51445">
    <property type="entry name" value="(Trans)glycosidases"/>
    <property type="match status" value="1"/>
</dbReference>
<feature type="signal peptide" evidence="1">
    <location>
        <begin position="1"/>
        <end position="21"/>
    </location>
</feature>
<dbReference type="Pfam" id="PF03537">
    <property type="entry name" value="Glyco_hydro_114"/>
    <property type="match status" value="1"/>
</dbReference>
<evidence type="ECO:0000313" key="3">
    <source>
        <dbReference type="EMBL" id="GEK73165.1"/>
    </source>
</evidence>
<name>A0ABQ0U490_9GAMM</name>
<evidence type="ECO:0000259" key="2">
    <source>
        <dbReference type="Pfam" id="PF03537"/>
    </source>
</evidence>
<dbReference type="InterPro" id="IPR017853">
    <property type="entry name" value="GH"/>
</dbReference>
<dbReference type="PIRSF" id="PIRSF029570">
    <property type="entry name" value="UCP029570"/>
    <property type="match status" value="1"/>
</dbReference>
<dbReference type="PRINTS" id="PR01545">
    <property type="entry name" value="THEMAYE10DUF"/>
</dbReference>
<dbReference type="InterPro" id="IPR004352">
    <property type="entry name" value="GH114_TIM-barrel"/>
</dbReference>
<dbReference type="InterPro" id="IPR013785">
    <property type="entry name" value="Aldolase_TIM"/>
</dbReference>
<dbReference type="PANTHER" id="PTHR35882">
    <property type="entry name" value="PELA"/>
    <property type="match status" value="1"/>
</dbReference>
<keyword evidence="4" id="KW-1185">Reference proteome</keyword>
<dbReference type="Gene3D" id="3.20.20.370">
    <property type="entry name" value="Glycoside hydrolase/deacetylase"/>
    <property type="match status" value="1"/>
</dbReference>
<dbReference type="Proteomes" id="UP000321121">
    <property type="component" value="Unassembled WGS sequence"/>
</dbReference>
<evidence type="ECO:0000313" key="4">
    <source>
        <dbReference type="Proteomes" id="UP000321121"/>
    </source>
</evidence>
<dbReference type="Gene3D" id="3.20.20.70">
    <property type="entry name" value="Aldolase class I"/>
    <property type="match status" value="1"/>
</dbReference>
<dbReference type="InterPro" id="IPR016062">
    <property type="entry name" value="TM1410-rel"/>
</dbReference>
<feature type="chain" id="PRO_5045984310" description="Glycoside-hydrolase family GH114 TIM-barrel domain-containing protein" evidence="1">
    <location>
        <begin position="22"/>
        <end position="935"/>
    </location>
</feature>
<organism evidence="3 4">
    <name type="scientific">Halomonas halophila</name>
    <dbReference type="NCBI Taxonomy" id="29573"/>
    <lineage>
        <taxon>Bacteria</taxon>
        <taxon>Pseudomonadati</taxon>
        <taxon>Pseudomonadota</taxon>
        <taxon>Gammaproteobacteria</taxon>
        <taxon>Oceanospirillales</taxon>
        <taxon>Halomonadaceae</taxon>
        <taxon>Halomonas</taxon>
    </lineage>
</organism>
<dbReference type="PANTHER" id="PTHR35882:SF2">
    <property type="entry name" value="PELA"/>
    <property type="match status" value="1"/>
</dbReference>
<reference evidence="3 4" key="1">
    <citation type="submission" date="2019-07" db="EMBL/GenBank/DDBJ databases">
        <title>Whole genome shotgun sequence of Halomonas halophila NBRC 102604.</title>
        <authorList>
            <person name="Hosoyama A."/>
            <person name="Uohara A."/>
            <person name="Ohji S."/>
            <person name="Ichikawa N."/>
        </authorList>
    </citation>
    <scope>NUCLEOTIDE SEQUENCE [LARGE SCALE GENOMIC DNA]</scope>
    <source>
        <strain evidence="3 4">NBRC 102604</strain>
    </source>
</reference>
<sequence length="935" mass="104539">MRNIVGLLFIAIALAVPPVTARAVIPDGASSPSVAFYYGNDAPLELLDQFDWVAIEAANLAPKQRERLERHGTQAFAYVSVGELDAWRPQPSHLPDSVLLEDNPHWNSRVADLTSDEWQRYLLEERIQPLWNDGYRGLFLDTLDSYRLFAPEGRAAWRQQQALVELIGEIRQRFPDMKLLVNRGFEVLDRIHGDIVGIAAESLYRRWNPATGIYGSVPDTDSQWLHDHLSRARDEYGLPTIAIDYVPAADRELARRTAERIAAEGFIPWVSVAQLNQVGVGLIEPVPRRILMLYDKASTEAGELANTNAHRYLAMPLEYMGYAAEYHDVNAALPDDVLNGRYAGIVSWFDGPIPHGQRYADWLLEQMRNGLRVVILGDPGIPLNGALGNHMGLIEGSEQRQLRIADHDDMLGFEGMPSHPAPYQHGYQTTRADIIRHLTLEAPGGRSLSPVLSGPWGGIATWPWILQQAGEAQQRWILDPFAFLETALALPEIPVPDPTTENGARYWMTQIDGDAFVSRADFPGSHFTGELMLTEVLQRYRVPTTVSVIEGEFGPHSLHPHLRSQLEPLARRIFELPWVEIANHTFSHPFQWEKLDEGDLAGQGETQAGFNYNLPIPGYAFSLEREIAGATAYINDHLAPPDKSVSVVLWSGNALPPEEALAHAERIGLRNMNGGNTHITDSFPTLTRVSPMLRPQGDYLQVYAPQTNENIYTNHMRGPLWGYRRVIETYRLTDRPRRLKPIDIYYHFYSAASPAALKALQQVYDYVSTQETLPVYTSTWSDVASQWYDLGIARRLDGGWQIRAATQLRTLRLPPALGWPDLAASRGVAGVRDTDTGRYVALSGAGDSLLQLSPHPPETPHLRLANGRISRWERHDAKRLSLRLAAEQVSLHIALAGMEGCDIDAPGARQQQQGDQVILSYAGSHSDRIEVSCDD</sequence>
<dbReference type="InterPro" id="IPR016925">
    <property type="entry name" value="UCP029570"/>
</dbReference>
<accession>A0ABQ0U490</accession>
<keyword evidence="1" id="KW-0732">Signal</keyword>